<accession>A0A4S4D7W2</accession>
<evidence type="ECO:0000259" key="3">
    <source>
        <dbReference type="Pfam" id="PF02517"/>
    </source>
</evidence>
<name>A0A4S4D7W2_CAMSN</name>
<feature type="transmembrane region" description="Helical" evidence="2">
    <location>
        <begin position="328"/>
        <end position="347"/>
    </location>
</feature>
<dbReference type="EMBL" id="SDRB02012330">
    <property type="protein sequence ID" value="THF98053.1"/>
    <property type="molecule type" value="Genomic_DNA"/>
</dbReference>
<keyword evidence="5" id="KW-1185">Reference proteome</keyword>
<organism evidence="4 5">
    <name type="scientific">Camellia sinensis var. sinensis</name>
    <name type="common">China tea</name>
    <dbReference type="NCBI Taxonomy" id="542762"/>
    <lineage>
        <taxon>Eukaryota</taxon>
        <taxon>Viridiplantae</taxon>
        <taxon>Streptophyta</taxon>
        <taxon>Embryophyta</taxon>
        <taxon>Tracheophyta</taxon>
        <taxon>Spermatophyta</taxon>
        <taxon>Magnoliopsida</taxon>
        <taxon>eudicotyledons</taxon>
        <taxon>Gunneridae</taxon>
        <taxon>Pentapetalae</taxon>
        <taxon>asterids</taxon>
        <taxon>Ericales</taxon>
        <taxon>Theaceae</taxon>
        <taxon>Camellia</taxon>
    </lineage>
</organism>
<feature type="compositionally biased region" description="Polar residues" evidence="1">
    <location>
        <begin position="157"/>
        <end position="166"/>
    </location>
</feature>
<reference evidence="4 5" key="1">
    <citation type="journal article" date="2018" name="Proc. Natl. Acad. Sci. U.S.A.">
        <title>Draft genome sequence of Camellia sinensis var. sinensis provides insights into the evolution of the tea genome and tea quality.</title>
        <authorList>
            <person name="Wei C."/>
            <person name="Yang H."/>
            <person name="Wang S."/>
            <person name="Zhao J."/>
            <person name="Liu C."/>
            <person name="Gao L."/>
            <person name="Xia E."/>
            <person name="Lu Y."/>
            <person name="Tai Y."/>
            <person name="She G."/>
            <person name="Sun J."/>
            <person name="Cao H."/>
            <person name="Tong W."/>
            <person name="Gao Q."/>
            <person name="Li Y."/>
            <person name="Deng W."/>
            <person name="Jiang X."/>
            <person name="Wang W."/>
            <person name="Chen Q."/>
            <person name="Zhang S."/>
            <person name="Li H."/>
            <person name="Wu J."/>
            <person name="Wang P."/>
            <person name="Li P."/>
            <person name="Shi C."/>
            <person name="Zheng F."/>
            <person name="Jian J."/>
            <person name="Huang B."/>
            <person name="Shan D."/>
            <person name="Shi M."/>
            <person name="Fang C."/>
            <person name="Yue Y."/>
            <person name="Li F."/>
            <person name="Li D."/>
            <person name="Wei S."/>
            <person name="Han B."/>
            <person name="Jiang C."/>
            <person name="Yin Y."/>
            <person name="Xia T."/>
            <person name="Zhang Z."/>
            <person name="Bennetzen J.L."/>
            <person name="Zhao S."/>
            <person name="Wan X."/>
        </authorList>
    </citation>
    <scope>NUCLEOTIDE SEQUENCE [LARGE SCALE GENOMIC DNA]</scope>
    <source>
        <strain evidence="5">cv. Shuchazao</strain>
        <tissue evidence="4">Leaf</tissue>
    </source>
</reference>
<dbReference type="GO" id="GO:0004175">
    <property type="term" value="F:endopeptidase activity"/>
    <property type="evidence" value="ECO:0007669"/>
    <property type="project" value="UniProtKB-ARBA"/>
</dbReference>
<sequence>MSSDPQPPYPAALPSSPPKRRRFGGWRKRRRREEEEGLLGASVLHRRSELDLIVDEAEDDVEDDDDVQNLKMKEKNVDDATKCISSDGFAQYELFVGNRTKQSVFNLPVPWTFLFLHLKFSSPYDSSKFRPDRICSIRAFAKQRSVKKLRRQKEAQKNLTPPLNRNSSDEYDALADESPPGVDDVQESNKESSFVNLDAKNSITIPSRSTVLQACTVTSGLIAALGVIIRQVSHVASAEGLPILDCSTEVSFSFETWHLQLITGLVILISSCRYLLLKTWSDFAESSEAANQQVLASLQPLDYMIVAFVPGVSEELLFRGALLPLFGMNWKSALLVAALFGVLHLGNGRKYSFALWATFVGFVYGYATILSSTFVVPMASHAVNNLVGGLVWRYTSKSSK</sequence>
<protein>
    <recommendedName>
        <fullName evidence="3">CAAX prenyl protease 2/Lysostaphin resistance protein A-like domain-containing protein</fullName>
    </recommendedName>
</protein>
<keyword evidence="2" id="KW-0812">Transmembrane</keyword>
<dbReference type="Proteomes" id="UP000306102">
    <property type="component" value="Unassembled WGS sequence"/>
</dbReference>
<keyword evidence="2" id="KW-1133">Transmembrane helix</keyword>
<comment type="caution">
    <text evidence="4">The sequence shown here is derived from an EMBL/GenBank/DDBJ whole genome shotgun (WGS) entry which is preliminary data.</text>
</comment>
<evidence type="ECO:0000256" key="1">
    <source>
        <dbReference type="SAM" id="MobiDB-lite"/>
    </source>
</evidence>
<evidence type="ECO:0000313" key="5">
    <source>
        <dbReference type="Proteomes" id="UP000306102"/>
    </source>
</evidence>
<dbReference type="PANTHER" id="PTHR43592:SF7">
    <property type="entry name" value="CAAX AMINO TERMINAL PROTEASE FAMILY PROTEIN"/>
    <property type="match status" value="1"/>
</dbReference>
<feature type="domain" description="CAAX prenyl protease 2/Lysostaphin resistance protein A-like" evidence="3">
    <location>
        <begin position="300"/>
        <end position="387"/>
    </location>
</feature>
<dbReference type="GO" id="GO:0080120">
    <property type="term" value="P:CAAX-box protein maturation"/>
    <property type="evidence" value="ECO:0007669"/>
    <property type="project" value="UniProtKB-ARBA"/>
</dbReference>
<dbReference type="PANTHER" id="PTHR43592">
    <property type="entry name" value="CAAX AMINO TERMINAL PROTEASE"/>
    <property type="match status" value="1"/>
</dbReference>
<evidence type="ECO:0000256" key="2">
    <source>
        <dbReference type="SAM" id="Phobius"/>
    </source>
</evidence>
<evidence type="ECO:0000313" key="4">
    <source>
        <dbReference type="EMBL" id="THF98053.1"/>
    </source>
</evidence>
<feature type="region of interest" description="Disordered" evidence="1">
    <location>
        <begin position="1"/>
        <end position="38"/>
    </location>
</feature>
<feature type="compositionally biased region" description="Pro residues" evidence="1">
    <location>
        <begin position="1"/>
        <end position="17"/>
    </location>
</feature>
<proteinExistence type="predicted"/>
<keyword evidence="2" id="KW-0472">Membrane</keyword>
<feature type="compositionally biased region" description="Basic residues" evidence="1">
    <location>
        <begin position="18"/>
        <end position="31"/>
    </location>
</feature>
<dbReference type="AlphaFoldDB" id="A0A4S4D7W2"/>
<feature type="region of interest" description="Disordered" evidence="1">
    <location>
        <begin position="148"/>
        <end position="187"/>
    </location>
</feature>
<gene>
    <name evidence="4" type="ORF">TEA_027061</name>
</gene>
<feature type="transmembrane region" description="Helical" evidence="2">
    <location>
        <begin position="353"/>
        <end position="376"/>
    </location>
</feature>
<dbReference type="Pfam" id="PF02517">
    <property type="entry name" value="Rce1-like"/>
    <property type="match status" value="1"/>
</dbReference>
<dbReference type="InterPro" id="IPR003675">
    <property type="entry name" value="Rce1/LyrA-like_dom"/>
</dbReference>
<dbReference type="STRING" id="542762.A0A4S4D7W2"/>